<evidence type="ECO:0000313" key="2">
    <source>
        <dbReference type="EMBL" id="MCT7359810.1"/>
    </source>
</evidence>
<sequence length="953" mass="109688">MNKLTPLLNARVLCLRLTTLLVLVLMTGCSLFSQPDDTEKTLENINALKVRLLSNDPLETSHDDVIARYQRYLDVATEPEMRIRVAHRIASLKLQSEEIALDNMPEESDAALNVGATREERAQAIASINDYESLLQAYPDRSDNDAMLYQLAKAYSMAGRMQSAIATLEQLVSDFPRSVYYLESEFRLAQLLYASGDYEGAQMAYQRLIDRGPDDNQYYVSAGYLQGWAIFKQDRLEDSLLAFTRVLDEQYPTAAALSDAKGGELDMLNDILRIMAIMFDDLGDWEQIALFYDRHGKRHYEYLIYDRLATLYYDKQYYKSGASTLRAFVLRYPDDVLAPVYYERLIEGYKTARYPNLMRKHKEIYIGMFGVGGSYWLTHSEAVQQKLTVSLTTYIWDLAGFHHAWGQNSKKLKDKRERLAEAERWYKEYIRSFPDADDTVKAHFLLAEVAFELQEYPLAKDHYEIVAYQYPHNEKAAEAGYAAILAFNKYRPAKTEALAWRQATVASAMRFVQEFPQDERSGTVLVNTAEMLLKDKYYPQALATARLASDVEADLPERYRYGAALVRGHASFEQGLFAESEEALGKALTYSKLDKKTRRELRDKVAATVYKQGEQAKEQGDLVAAVGHWRRLATVIPESNTRIIAEYDAATLLMQMKDYDQAIEVLLHFREQYPQHKLTADIPSKLIVAYEDKGEWRKAAFELQRIWNDGKDPEQQRIACYQSAEYFEKGGDLDNALVMYKRYAHSYKKPFDAAVEAHFKLNEIYAAQNDEEKRRFWLDKVITLHNKAGKDQTDRSRYLAASAAYELGEFERAKYEKIAITLPLDKSVTRKNAVMQAALKRYTQSVQIGVLEFTTSATYRIGQLYAQLSKALMESERPAGMDELELEEYQFLLEEQVFPLDEAAIEIHQTNANRTYDGLYDEWIKKSYRSLGVLMPGQYNKNEKALSYVDQIR</sequence>
<dbReference type="RefSeq" id="WP_260976665.1">
    <property type="nucleotide sequence ID" value="NZ_JAOANI010000019.1"/>
</dbReference>
<dbReference type="Gene3D" id="1.25.40.10">
    <property type="entry name" value="Tetratricopeptide repeat domain"/>
    <property type="match status" value="3"/>
</dbReference>
<dbReference type="Pfam" id="PF13432">
    <property type="entry name" value="TPR_16"/>
    <property type="match status" value="1"/>
</dbReference>
<keyword evidence="3" id="KW-1185">Reference proteome</keyword>
<keyword evidence="1" id="KW-0802">TPR repeat</keyword>
<accession>A0A9X3ARZ3</accession>
<dbReference type="InterPro" id="IPR019734">
    <property type="entry name" value="TPR_rpt"/>
</dbReference>
<protein>
    <submittedName>
        <fullName evidence="2">Tetratricopeptide repeat protein</fullName>
    </submittedName>
</protein>
<dbReference type="InterPro" id="IPR011990">
    <property type="entry name" value="TPR-like_helical_dom_sf"/>
</dbReference>
<proteinExistence type="predicted"/>
<reference evidence="2" key="1">
    <citation type="journal article" date="2022" name="Front. Microbiol.">
        <title>Genome-based taxonomic rearrangement of Oceanobacter-related bacteria including the description of Thalassolituus hydrocarbonoclasticus sp. nov. and Thalassolituus pacificus sp. nov. and emended description of the genus Thalassolituus.</title>
        <authorList>
            <person name="Dong C."/>
            <person name="Wei L."/>
            <person name="Wang J."/>
            <person name="Lai Q."/>
            <person name="Huang Z."/>
            <person name="Shao Z."/>
        </authorList>
    </citation>
    <scope>NUCLEOTIDE SEQUENCE</scope>
    <source>
        <strain evidence="2">59MF3M-4</strain>
    </source>
</reference>
<dbReference type="Proteomes" id="UP001147830">
    <property type="component" value="Unassembled WGS sequence"/>
</dbReference>
<reference evidence="2" key="2">
    <citation type="submission" date="2022-08" db="EMBL/GenBank/DDBJ databases">
        <authorList>
            <person name="Dong C."/>
        </authorList>
    </citation>
    <scope>NUCLEOTIDE SEQUENCE</scope>
    <source>
        <strain evidence="2">59MF3M-4</strain>
    </source>
</reference>
<dbReference type="SUPFAM" id="SSF48452">
    <property type="entry name" value="TPR-like"/>
    <property type="match status" value="2"/>
</dbReference>
<dbReference type="PANTHER" id="PTHR37423">
    <property type="entry name" value="SOLUBLE LYTIC MUREIN TRANSGLYCOSYLASE-RELATED"/>
    <property type="match status" value="1"/>
</dbReference>
<dbReference type="AlphaFoldDB" id="A0A9X3ARZ3"/>
<evidence type="ECO:0000256" key="1">
    <source>
        <dbReference type="PROSITE-ProRule" id="PRU00339"/>
    </source>
</evidence>
<gene>
    <name evidence="2" type="ORF">NYR02_12390</name>
</gene>
<comment type="caution">
    <text evidence="2">The sequence shown here is derived from an EMBL/GenBank/DDBJ whole genome shotgun (WGS) entry which is preliminary data.</text>
</comment>
<dbReference type="PANTHER" id="PTHR37423:SF2">
    <property type="entry name" value="MEMBRANE-BOUND LYTIC MUREIN TRANSGLYCOSYLASE C"/>
    <property type="match status" value="1"/>
</dbReference>
<feature type="repeat" description="TPR" evidence="1">
    <location>
        <begin position="182"/>
        <end position="215"/>
    </location>
</feature>
<name>A0A9X3ARZ3_9GAMM</name>
<organism evidence="2 3">
    <name type="scientific">Thalassolituus pacificus</name>
    <dbReference type="NCBI Taxonomy" id="2975440"/>
    <lineage>
        <taxon>Bacteria</taxon>
        <taxon>Pseudomonadati</taxon>
        <taxon>Pseudomonadota</taxon>
        <taxon>Gammaproteobacteria</taxon>
        <taxon>Oceanospirillales</taxon>
        <taxon>Oceanospirillaceae</taxon>
        <taxon>Thalassolituus</taxon>
    </lineage>
</organism>
<dbReference type="SMART" id="SM00028">
    <property type="entry name" value="TPR"/>
    <property type="match status" value="6"/>
</dbReference>
<dbReference type="Pfam" id="PF13174">
    <property type="entry name" value="TPR_6"/>
    <property type="match status" value="2"/>
</dbReference>
<dbReference type="PROSITE" id="PS50005">
    <property type="entry name" value="TPR"/>
    <property type="match status" value="1"/>
</dbReference>
<dbReference type="EMBL" id="JAOANI010000019">
    <property type="protein sequence ID" value="MCT7359810.1"/>
    <property type="molecule type" value="Genomic_DNA"/>
</dbReference>
<dbReference type="PROSITE" id="PS51257">
    <property type="entry name" value="PROKAR_LIPOPROTEIN"/>
    <property type="match status" value="1"/>
</dbReference>
<evidence type="ECO:0000313" key="3">
    <source>
        <dbReference type="Proteomes" id="UP001147830"/>
    </source>
</evidence>